<evidence type="ECO:0000313" key="2">
    <source>
        <dbReference type="EMBL" id="KQH82156.1"/>
    </source>
</evidence>
<dbReference type="EMBL" id="LIXN01000011">
    <property type="protein sequence ID" value="KQH82156.1"/>
    <property type="molecule type" value="Genomic_DNA"/>
</dbReference>
<dbReference type="OrthoDB" id="378086at2157"/>
<evidence type="ECO:0000313" key="6">
    <source>
        <dbReference type="Proteomes" id="UP000250136"/>
    </source>
</evidence>
<name>A0A0Q2XLT6_9EURY</name>
<dbReference type="STRING" id="277988.SAMN05216170_1789"/>
<dbReference type="EMBL" id="CP015105">
    <property type="protein sequence ID" value="ASJ11820.1"/>
    <property type="molecule type" value="Genomic_DNA"/>
</dbReference>
<dbReference type="Proteomes" id="UP000182125">
    <property type="component" value="Unassembled WGS sequence"/>
</dbReference>
<dbReference type="RefSeq" id="WP_055429646.1">
    <property type="nucleotide sequence ID" value="NZ_CP015105.1"/>
</dbReference>
<evidence type="ECO:0000313" key="5">
    <source>
        <dbReference type="Proteomes" id="UP000182125"/>
    </source>
</evidence>
<keyword evidence="6" id="KW-1185">Reference proteome</keyword>
<dbReference type="KEGG" id="ttd:A3L14_02455"/>
<accession>A0A0Q2XLT6</accession>
<reference evidence="1 6" key="2">
    <citation type="submission" date="2016-04" db="EMBL/GenBank/DDBJ databases">
        <title>Complete genome sequence of Thermococcus thioreducens type strain OGL-20P.</title>
        <authorList>
            <person name="Oger P.M."/>
        </authorList>
    </citation>
    <scope>NUCLEOTIDE SEQUENCE [LARGE SCALE GENOMIC DNA]</scope>
    <source>
        <strain evidence="1 6">OGL-20P</strain>
    </source>
</reference>
<sequence length="95" mass="10773">MVVPLSLLPLARMFIFGGKKKKEEKPKKSFEEKLEEWAKRHGLPKESIEHIAFLYVNANKGLLKILARADPEGRHDRVSKALGTKKMPSGYISLT</sequence>
<dbReference type="Proteomes" id="UP000250136">
    <property type="component" value="Chromosome"/>
</dbReference>
<proteinExistence type="predicted"/>
<gene>
    <name evidence="1" type="ORF">A3L14_02455</name>
    <name evidence="2" type="ORF">AMR53_07395</name>
    <name evidence="3" type="ORF">SAMN05216170_1789</name>
</gene>
<evidence type="ECO:0000313" key="4">
    <source>
        <dbReference type="Proteomes" id="UP000051862"/>
    </source>
</evidence>
<dbReference type="GeneID" id="33333247"/>
<organism evidence="2 4">
    <name type="scientific">Thermococcus thioreducens</name>
    <dbReference type="NCBI Taxonomy" id="277988"/>
    <lineage>
        <taxon>Archaea</taxon>
        <taxon>Methanobacteriati</taxon>
        <taxon>Methanobacteriota</taxon>
        <taxon>Thermococci</taxon>
        <taxon>Thermococcales</taxon>
        <taxon>Thermococcaceae</taxon>
        <taxon>Thermococcus</taxon>
    </lineage>
</organism>
<evidence type="ECO:0000313" key="3">
    <source>
        <dbReference type="EMBL" id="SEW13232.1"/>
    </source>
</evidence>
<dbReference type="AlphaFoldDB" id="A0A0Q2XLT6"/>
<reference evidence="3 5" key="3">
    <citation type="submission" date="2016-10" db="EMBL/GenBank/DDBJ databases">
        <authorList>
            <person name="de Groot N.N."/>
        </authorList>
    </citation>
    <scope>NUCLEOTIDE SEQUENCE [LARGE SCALE GENOMIC DNA]</scope>
    <source>
        <strain evidence="3 5">OGL-20</strain>
    </source>
</reference>
<dbReference type="PATRIC" id="fig|277988.4.peg.1558"/>
<dbReference type="Proteomes" id="UP000051862">
    <property type="component" value="Unassembled WGS sequence"/>
</dbReference>
<evidence type="ECO:0000313" key="1">
    <source>
        <dbReference type="EMBL" id="ASJ11820.1"/>
    </source>
</evidence>
<dbReference type="EMBL" id="FOIW01000002">
    <property type="protein sequence ID" value="SEW13232.1"/>
    <property type="molecule type" value="Genomic_DNA"/>
</dbReference>
<protein>
    <submittedName>
        <fullName evidence="2">Uncharacterized protein</fullName>
    </submittedName>
</protein>
<reference evidence="2 4" key="1">
    <citation type="submission" date="2015-08" db="EMBL/GenBank/DDBJ databases">
        <title>Thermococcus thioreducens DSM 14981 genome sequencing.</title>
        <authorList>
            <person name="Hong S.-J."/>
            <person name="Kim M.-C."/>
            <person name="Shin J.-H."/>
        </authorList>
    </citation>
    <scope>NUCLEOTIDE SEQUENCE [LARGE SCALE GENOMIC DNA]</scope>
    <source>
        <strain evidence="2 4">DSM 14981</strain>
    </source>
</reference>